<evidence type="ECO:0000256" key="1">
    <source>
        <dbReference type="SAM" id="MobiDB-lite"/>
    </source>
</evidence>
<reference evidence="2" key="1">
    <citation type="journal article" date="2019" name="Environ. Microbiol.">
        <title>Fungal ecological strategies reflected in gene transcription - a case study of two litter decomposers.</title>
        <authorList>
            <person name="Barbi F."/>
            <person name="Kohler A."/>
            <person name="Barry K."/>
            <person name="Baskaran P."/>
            <person name="Daum C."/>
            <person name="Fauchery L."/>
            <person name="Ihrmark K."/>
            <person name="Kuo A."/>
            <person name="LaButti K."/>
            <person name="Lipzen A."/>
            <person name="Morin E."/>
            <person name="Grigoriev I.V."/>
            <person name="Henrissat B."/>
            <person name="Lindahl B."/>
            <person name="Martin F."/>
        </authorList>
    </citation>
    <scope>NUCLEOTIDE SEQUENCE</scope>
    <source>
        <strain evidence="2">JB14</strain>
    </source>
</reference>
<proteinExistence type="predicted"/>
<evidence type="ECO:0000313" key="3">
    <source>
        <dbReference type="Proteomes" id="UP000799118"/>
    </source>
</evidence>
<feature type="compositionally biased region" description="Acidic residues" evidence="1">
    <location>
        <begin position="100"/>
        <end position="111"/>
    </location>
</feature>
<feature type="region of interest" description="Disordered" evidence="1">
    <location>
        <begin position="10"/>
        <end position="112"/>
    </location>
</feature>
<evidence type="ECO:0000313" key="2">
    <source>
        <dbReference type="EMBL" id="KAE9388054.1"/>
    </source>
</evidence>
<dbReference type="AlphaFoldDB" id="A0A6A4GSC9"/>
<feature type="compositionally biased region" description="Polar residues" evidence="1">
    <location>
        <begin position="17"/>
        <end position="39"/>
    </location>
</feature>
<name>A0A6A4GSC9_9AGAR</name>
<protein>
    <submittedName>
        <fullName evidence="2">Uncharacterized protein</fullName>
    </submittedName>
</protein>
<sequence>MSLELTCLQAKAAASTVGPSASGNQTQEVNNNQGSQRGQGDNDEIHNNEDPLSLLGGGDPGADSYPCAAIPQRQKSLPFKPQLPRPRSNLFNNLLRSQGDDQDVQGDNDGGDVDKFGYPSNRSTRAAALCYPGGYVPADEASGTTLCMPSSLAQHTDSCHSHCGAAPAPDNFSTNAASSSGLHPPEIVITDTSSKQCEVQGEVIHWSPTLKRTLKLGMAYVSMHWGNSRGGLATDNAHKPQPTMFYPPQTASPPAPSCASPQGPSCRLPPAAPKHIPVQESQLSTLRPIQLSGSFVGMHMGKGKN</sequence>
<gene>
    <name evidence="2" type="ORF">BT96DRAFT_947888</name>
</gene>
<dbReference type="Proteomes" id="UP000799118">
    <property type="component" value="Unassembled WGS sequence"/>
</dbReference>
<accession>A0A6A4GSC9</accession>
<organism evidence="2 3">
    <name type="scientific">Gymnopus androsaceus JB14</name>
    <dbReference type="NCBI Taxonomy" id="1447944"/>
    <lineage>
        <taxon>Eukaryota</taxon>
        <taxon>Fungi</taxon>
        <taxon>Dikarya</taxon>
        <taxon>Basidiomycota</taxon>
        <taxon>Agaricomycotina</taxon>
        <taxon>Agaricomycetes</taxon>
        <taxon>Agaricomycetidae</taxon>
        <taxon>Agaricales</taxon>
        <taxon>Marasmiineae</taxon>
        <taxon>Omphalotaceae</taxon>
        <taxon>Gymnopus</taxon>
    </lineage>
</organism>
<dbReference type="EMBL" id="ML769764">
    <property type="protein sequence ID" value="KAE9388054.1"/>
    <property type="molecule type" value="Genomic_DNA"/>
</dbReference>
<keyword evidence="3" id="KW-1185">Reference proteome</keyword>